<protein>
    <submittedName>
        <fullName evidence="1">Uncharacterized protein</fullName>
    </submittedName>
</protein>
<dbReference type="AlphaFoldDB" id="A0A1T4VYK0"/>
<organism evidence="1 2">
    <name type="scientific">Desulfobaculum bizertense DSM 18034</name>
    <dbReference type="NCBI Taxonomy" id="1121442"/>
    <lineage>
        <taxon>Bacteria</taxon>
        <taxon>Pseudomonadati</taxon>
        <taxon>Thermodesulfobacteriota</taxon>
        <taxon>Desulfovibrionia</taxon>
        <taxon>Desulfovibrionales</taxon>
        <taxon>Desulfovibrionaceae</taxon>
        <taxon>Desulfobaculum</taxon>
    </lineage>
</organism>
<proteinExistence type="predicted"/>
<evidence type="ECO:0000313" key="1">
    <source>
        <dbReference type="EMBL" id="SKA70066.1"/>
    </source>
</evidence>
<accession>A0A1T4VYK0</accession>
<dbReference type="Proteomes" id="UP000189733">
    <property type="component" value="Unassembled WGS sequence"/>
</dbReference>
<reference evidence="1 2" key="1">
    <citation type="submission" date="2017-02" db="EMBL/GenBank/DDBJ databases">
        <authorList>
            <person name="Peterson S.W."/>
        </authorList>
    </citation>
    <scope>NUCLEOTIDE SEQUENCE [LARGE SCALE GENOMIC DNA]</scope>
    <source>
        <strain evidence="1 2">DSM 18034</strain>
    </source>
</reference>
<dbReference type="OrthoDB" id="5464671at2"/>
<gene>
    <name evidence="1" type="ORF">SAMN02745702_01272</name>
</gene>
<dbReference type="EMBL" id="FUYA01000003">
    <property type="protein sequence ID" value="SKA70066.1"/>
    <property type="molecule type" value="Genomic_DNA"/>
</dbReference>
<name>A0A1T4VYK0_9BACT</name>
<keyword evidence="2" id="KW-1185">Reference proteome</keyword>
<sequence length="497" mass="56603">MGFFSDISTKLFGQEKKVRNKSRNVSSQKKDRRESFLSSEERAPYFIQVGFDFGTSFSKCIYREISKDKAWVYIPRFAKSELPFLIPSPVIFHNNFFKIHTDTEIQYPQHGLCHLKFAIEKVACGDIDNLVLDRYKKAAGASDLESVTEFVRHCAVFYLASSFCQILKDIKYRFKDFYQKTEDQVAVTMAIPVADACQEQISSCYKKILKTAWAVAPKLAGKEVLSRDELIRIIETSSFDRVQDELCDVYPEVSANVQAFLRSPASSPDPRTIYFFSDVGAGTVDHSVFTYTEKLNYFAAEVFPLGSSRIEFEACSVPNSWDDMEYWRKEKEAGHEARPLIKAKRIIEDSLRQKTFSATLGDTCKCLSNSCGVSQRLTLQSNAKFIFGGGGHLHLPYETGVTEGFNDFLKEGWRPFITSMQIPTDLEMDGQSEGWMKRLYVAYGLSFPIVDLAENTYPDQNILEGEAECLVMKDCDCRGCNPSCTRCLGRGWYYEKK</sequence>
<dbReference type="RefSeq" id="WP_144012566.1">
    <property type="nucleotide sequence ID" value="NZ_FUYA01000003.1"/>
</dbReference>
<evidence type="ECO:0000313" key="2">
    <source>
        <dbReference type="Proteomes" id="UP000189733"/>
    </source>
</evidence>